<proteinExistence type="inferred from homology"/>
<evidence type="ECO:0000256" key="2">
    <source>
        <dbReference type="ARBA" id="ARBA00004613"/>
    </source>
</evidence>
<keyword evidence="4" id="KW-0964">Secreted</keyword>
<accession>A0A6A6TY65</accession>
<keyword evidence="8" id="KW-0449">Lipoprotein</keyword>
<protein>
    <recommendedName>
        <fullName evidence="11">CFEM domain-containing protein</fullName>
    </recommendedName>
</protein>
<gene>
    <name evidence="12" type="ORF">BT63DRAFT_418404</name>
</gene>
<reference evidence="12" key="1">
    <citation type="journal article" date="2020" name="Stud. Mycol.">
        <title>101 Dothideomycetes genomes: a test case for predicting lifestyles and emergence of pathogens.</title>
        <authorList>
            <person name="Haridas S."/>
            <person name="Albert R."/>
            <person name="Binder M."/>
            <person name="Bloem J."/>
            <person name="Labutti K."/>
            <person name="Salamov A."/>
            <person name="Andreopoulos B."/>
            <person name="Baker S."/>
            <person name="Barry K."/>
            <person name="Bills G."/>
            <person name="Bluhm B."/>
            <person name="Cannon C."/>
            <person name="Castanera R."/>
            <person name="Culley D."/>
            <person name="Daum C."/>
            <person name="Ezra D."/>
            <person name="Gonzalez J."/>
            <person name="Henrissat B."/>
            <person name="Kuo A."/>
            <person name="Liang C."/>
            <person name="Lipzen A."/>
            <person name="Lutzoni F."/>
            <person name="Magnuson J."/>
            <person name="Mondo S."/>
            <person name="Nolan M."/>
            <person name="Ohm R."/>
            <person name="Pangilinan J."/>
            <person name="Park H.-J."/>
            <person name="Ramirez L."/>
            <person name="Alfaro M."/>
            <person name="Sun H."/>
            <person name="Tritt A."/>
            <person name="Yoshinaga Y."/>
            <person name="Zwiers L.-H."/>
            <person name="Turgeon B."/>
            <person name="Goodwin S."/>
            <person name="Spatafora J."/>
            <person name="Crous P."/>
            <person name="Grigoriev I."/>
        </authorList>
    </citation>
    <scope>NUCLEOTIDE SEQUENCE</scope>
    <source>
        <strain evidence="12">CBS 115976</strain>
    </source>
</reference>
<sequence length="104" mass="11234">MKASFVIFAVLLQLVIVSAEHQCEQVARTIPQCAIDCMDQNALDSVGCKSVDDYECLCDQAGWRIKNAIQGCAISKCGMATASGLSDKATELCDCVKQARKDEL</sequence>
<feature type="binding site" description="axial binding residue" evidence="9">
    <location>
        <position position="53"/>
    </location>
    <ligand>
        <name>heme</name>
        <dbReference type="ChEBI" id="CHEBI:30413"/>
    </ligand>
    <ligandPart>
        <name>Fe</name>
        <dbReference type="ChEBI" id="CHEBI:18248"/>
    </ligandPart>
</feature>
<organism evidence="12 13">
    <name type="scientific">Microthyrium microscopicum</name>
    <dbReference type="NCBI Taxonomy" id="703497"/>
    <lineage>
        <taxon>Eukaryota</taxon>
        <taxon>Fungi</taxon>
        <taxon>Dikarya</taxon>
        <taxon>Ascomycota</taxon>
        <taxon>Pezizomycotina</taxon>
        <taxon>Dothideomycetes</taxon>
        <taxon>Dothideomycetes incertae sedis</taxon>
        <taxon>Microthyriales</taxon>
        <taxon>Microthyriaceae</taxon>
        <taxon>Microthyrium</taxon>
    </lineage>
</organism>
<dbReference type="Pfam" id="PF05730">
    <property type="entry name" value="CFEM"/>
    <property type="match status" value="1"/>
</dbReference>
<evidence type="ECO:0000256" key="1">
    <source>
        <dbReference type="ARBA" id="ARBA00004589"/>
    </source>
</evidence>
<evidence type="ECO:0000256" key="8">
    <source>
        <dbReference type="ARBA" id="ARBA00023288"/>
    </source>
</evidence>
<keyword evidence="7" id="KW-1015">Disulfide bond</keyword>
<evidence type="ECO:0000313" key="13">
    <source>
        <dbReference type="Proteomes" id="UP000799302"/>
    </source>
</evidence>
<evidence type="ECO:0000256" key="4">
    <source>
        <dbReference type="ARBA" id="ARBA00022525"/>
    </source>
</evidence>
<keyword evidence="9" id="KW-0408">Iron</keyword>
<feature type="chain" id="PRO_5025651725" description="CFEM domain-containing protein" evidence="10">
    <location>
        <begin position="20"/>
        <end position="104"/>
    </location>
</feature>
<dbReference type="GO" id="GO:0046872">
    <property type="term" value="F:metal ion binding"/>
    <property type="evidence" value="ECO:0007669"/>
    <property type="project" value="UniProtKB-UniRule"/>
</dbReference>
<evidence type="ECO:0000313" key="12">
    <source>
        <dbReference type="EMBL" id="KAF2664281.1"/>
    </source>
</evidence>
<feature type="domain" description="CFEM" evidence="11">
    <location>
        <begin position="3"/>
        <end position="104"/>
    </location>
</feature>
<name>A0A6A6TY65_9PEZI</name>
<evidence type="ECO:0000256" key="5">
    <source>
        <dbReference type="ARBA" id="ARBA00022622"/>
    </source>
</evidence>
<evidence type="ECO:0000256" key="10">
    <source>
        <dbReference type="SAM" id="SignalP"/>
    </source>
</evidence>
<dbReference type="EMBL" id="MU004243">
    <property type="protein sequence ID" value="KAF2664281.1"/>
    <property type="molecule type" value="Genomic_DNA"/>
</dbReference>
<keyword evidence="9" id="KW-0349">Heme</keyword>
<keyword evidence="5" id="KW-0336">GPI-anchor</keyword>
<keyword evidence="5" id="KW-0472">Membrane</keyword>
<evidence type="ECO:0000256" key="3">
    <source>
        <dbReference type="ARBA" id="ARBA00010031"/>
    </source>
</evidence>
<comment type="subcellular location">
    <subcellularLocation>
        <location evidence="1">Membrane</location>
        <topology evidence="1">Lipid-anchor</topology>
        <topology evidence="1">GPI-anchor</topology>
    </subcellularLocation>
    <subcellularLocation>
        <location evidence="2">Secreted</location>
    </subcellularLocation>
</comment>
<evidence type="ECO:0000256" key="7">
    <source>
        <dbReference type="ARBA" id="ARBA00023157"/>
    </source>
</evidence>
<feature type="signal peptide" evidence="10">
    <location>
        <begin position="1"/>
        <end position="19"/>
    </location>
</feature>
<comment type="caution">
    <text evidence="9">Lacks conserved residue(s) required for the propagation of feature annotation.</text>
</comment>
<comment type="similarity">
    <text evidence="3">Belongs to the RBT5 family.</text>
</comment>
<dbReference type="GO" id="GO:0098552">
    <property type="term" value="C:side of membrane"/>
    <property type="evidence" value="ECO:0007669"/>
    <property type="project" value="UniProtKB-KW"/>
</dbReference>
<keyword evidence="9" id="KW-0479">Metal-binding</keyword>
<keyword evidence="13" id="KW-1185">Reference proteome</keyword>
<dbReference type="Proteomes" id="UP000799302">
    <property type="component" value="Unassembled WGS sequence"/>
</dbReference>
<keyword evidence="5" id="KW-0325">Glycoprotein</keyword>
<evidence type="ECO:0000256" key="6">
    <source>
        <dbReference type="ARBA" id="ARBA00022729"/>
    </source>
</evidence>
<dbReference type="GO" id="GO:0005576">
    <property type="term" value="C:extracellular region"/>
    <property type="evidence" value="ECO:0007669"/>
    <property type="project" value="UniProtKB-SubCell"/>
</dbReference>
<dbReference type="SMART" id="SM00747">
    <property type="entry name" value="CFEM"/>
    <property type="match status" value="1"/>
</dbReference>
<evidence type="ECO:0000259" key="11">
    <source>
        <dbReference type="PROSITE" id="PS52012"/>
    </source>
</evidence>
<keyword evidence="6 10" id="KW-0732">Signal</keyword>
<dbReference type="InterPro" id="IPR008427">
    <property type="entry name" value="Extracellular_membr_CFEM_dom"/>
</dbReference>
<evidence type="ECO:0000256" key="9">
    <source>
        <dbReference type="PROSITE-ProRule" id="PRU01356"/>
    </source>
</evidence>
<dbReference type="AlphaFoldDB" id="A0A6A6TY65"/>
<dbReference type="PROSITE" id="PS52012">
    <property type="entry name" value="CFEM"/>
    <property type="match status" value="1"/>
</dbReference>